<evidence type="ECO:0008006" key="4">
    <source>
        <dbReference type="Google" id="ProtNLM"/>
    </source>
</evidence>
<comment type="caution">
    <text evidence="2">The sequence shown here is derived from an EMBL/GenBank/DDBJ whole genome shotgun (WGS) entry which is preliminary data.</text>
</comment>
<gene>
    <name evidence="2" type="ORF">ACEZDG_23460</name>
</gene>
<sequence length="235" mass="24952">MSTPPTPPADPGRILVVGRSPGVLVATVDILRAKGYTTDATNQFDRVLDDYDVAGLDVLVFGGMVPADTKQYLREEVSRRNPRVSIVQGLAGIAGVIAAQVEAAGSEQRDDPAGVEIAYDEARRCVQLVLKESAHVTVEALWATSFTPPEPRSTSMQVFDGALGAGFHVVPLPDQVPSEASYATVAVDDLVRVFTVGAMPDAVTRMAPRSADDTRLPEVDRVTTTGDDHGRGVGR</sequence>
<dbReference type="Proteomes" id="UP001592582">
    <property type="component" value="Unassembled WGS sequence"/>
</dbReference>
<dbReference type="RefSeq" id="WP_380512733.1">
    <property type="nucleotide sequence ID" value="NZ_JBHEZX010000010.1"/>
</dbReference>
<proteinExistence type="predicted"/>
<name>A0ABV6VET1_9ACTN</name>
<evidence type="ECO:0000313" key="3">
    <source>
        <dbReference type="Proteomes" id="UP001592582"/>
    </source>
</evidence>
<feature type="region of interest" description="Disordered" evidence="1">
    <location>
        <begin position="207"/>
        <end position="235"/>
    </location>
</feature>
<evidence type="ECO:0000313" key="2">
    <source>
        <dbReference type="EMBL" id="MFC1412230.1"/>
    </source>
</evidence>
<protein>
    <recommendedName>
        <fullName evidence="4">Response regulator receiver domain-containing protein</fullName>
    </recommendedName>
</protein>
<dbReference type="SUPFAM" id="SSF52210">
    <property type="entry name" value="Succinyl-CoA synthetase domains"/>
    <property type="match status" value="1"/>
</dbReference>
<evidence type="ECO:0000256" key="1">
    <source>
        <dbReference type="SAM" id="MobiDB-lite"/>
    </source>
</evidence>
<keyword evidence="3" id="KW-1185">Reference proteome</keyword>
<organism evidence="2 3">
    <name type="scientific">Streptacidiphilus alkalitolerans</name>
    <dbReference type="NCBI Taxonomy" id="3342712"/>
    <lineage>
        <taxon>Bacteria</taxon>
        <taxon>Bacillati</taxon>
        <taxon>Actinomycetota</taxon>
        <taxon>Actinomycetes</taxon>
        <taxon>Kitasatosporales</taxon>
        <taxon>Streptomycetaceae</taxon>
        <taxon>Streptacidiphilus</taxon>
    </lineage>
</organism>
<feature type="compositionally biased region" description="Basic and acidic residues" evidence="1">
    <location>
        <begin position="210"/>
        <end position="235"/>
    </location>
</feature>
<reference evidence="2 3" key="1">
    <citation type="submission" date="2024-09" db="EMBL/GenBank/DDBJ databases">
        <authorList>
            <person name="Lee S.D."/>
        </authorList>
    </citation>
    <scope>NUCLEOTIDE SEQUENCE [LARGE SCALE GENOMIC DNA]</scope>
    <source>
        <strain evidence="2 3">N1-1</strain>
    </source>
</reference>
<dbReference type="EMBL" id="JBHEZX010000010">
    <property type="protein sequence ID" value="MFC1412230.1"/>
    <property type="molecule type" value="Genomic_DNA"/>
</dbReference>
<accession>A0ABV6VET1</accession>
<dbReference type="InterPro" id="IPR016102">
    <property type="entry name" value="Succinyl-CoA_synth-like"/>
</dbReference>